<feature type="chain" id="PRO_5047305126" evidence="2">
    <location>
        <begin position="20"/>
        <end position="178"/>
    </location>
</feature>
<evidence type="ECO:0000313" key="4">
    <source>
        <dbReference type="EMBL" id="MFD1094360.1"/>
    </source>
</evidence>
<protein>
    <submittedName>
        <fullName evidence="4">Outer membrane beta-barrel protein</fullName>
    </submittedName>
</protein>
<dbReference type="InterPro" id="IPR027385">
    <property type="entry name" value="Beta-barrel_OMP"/>
</dbReference>
<evidence type="ECO:0000256" key="1">
    <source>
        <dbReference type="ARBA" id="ARBA00022729"/>
    </source>
</evidence>
<keyword evidence="1 2" id="KW-0732">Signal</keyword>
<gene>
    <name evidence="4" type="ORF">ACFQ3Q_01240</name>
</gene>
<organism evidence="4 5">
    <name type="scientific">Salegentibacter chungangensis</name>
    <dbReference type="NCBI Taxonomy" id="1335724"/>
    <lineage>
        <taxon>Bacteria</taxon>
        <taxon>Pseudomonadati</taxon>
        <taxon>Bacteroidota</taxon>
        <taxon>Flavobacteriia</taxon>
        <taxon>Flavobacteriales</taxon>
        <taxon>Flavobacteriaceae</taxon>
        <taxon>Salegentibacter</taxon>
    </lineage>
</organism>
<dbReference type="Pfam" id="PF13505">
    <property type="entry name" value="OMP_b-brl"/>
    <property type="match status" value="1"/>
</dbReference>
<dbReference type="InterPro" id="IPR011250">
    <property type="entry name" value="OMP/PagP_B-barrel"/>
</dbReference>
<feature type="domain" description="Outer membrane protein beta-barrel" evidence="3">
    <location>
        <begin position="7"/>
        <end position="178"/>
    </location>
</feature>
<dbReference type="RefSeq" id="WP_380742135.1">
    <property type="nucleotide sequence ID" value="NZ_JBHTLI010000001.1"/>
</dbReference>
<reference evidence="5" key="1">
    <citation type="journal article" date="2019" name="Int. J. Syst. Evol. Microbiol.">
        <title>The Global Catalogue of Microorganisms (GCM) 10K type strain sequencing project: providing services to taxonomists for standard genome sequencing and annotation.</title>
        <authorList>
            <consortium name="The Broad Institute Genomics Platform"/>
            <consortium name="The Broad Institute Genome Sequencing Center for Infectious Disease"/>
            <person name="Wu L."/>
            <person name="Ma J."/>
        </authorList>
    </citation>
    <scope>NUCLEOTIDE SEQUENCE [LARGE SCALE GENOMIC DNA]</scope>
    <source>
        <strain evidence="5">CCUG 64793</strain>
    </source>
</reference>
<comment type="caution">
    <text evidence="4">The sequence shown here is derived from an EMBL/GenBank/DDBJ whole genome shotgun (WGS) entry which is preliminary data.</text>
</comment>
<dbReference type="Proteomes" id="UP001597131">
    <property type="component" value="Unassembled WGS sequence"/>
</dbReference>
<sequence length="178" mass="19883">MVKNYLFILFLLMGLNSFAQDVEFGIQAGYTNIEIEATIEAEQVSDNASGFFVGLLADFKFSENWHLQPSVNYFNAEESDFLSIPVMVQYFIVDSGFYLQAGPQGTIILEDNPVTNTLGLDAAFGAGYHINENFFIDARYGIELTNRYSYESVEYGDQYGLGIESGINTLMVGVGYKF</sequence>
<evidence type="ECO:0000313" key="5">
    <source>
        <dbReference type="Proteomes" id="UP001597131"/>
    </source>
</evidence>
<dbReference type="SUPFAM" id="SSF56925">
    <property type="entry name" value="OMPA-like"/>
    <property type="match status" value="1"/>
</dbReference>
<proteinExistence type="predicted"/>
<feature type="signal peptide" evidence="2">
    <location>
        <begin position="1"/>
        <end position="19"/>
    </location>
</feature>
<accession>A0ABW3NMN5</accession>
<evidence type="ECO:0000259" key="3">
    <source>
        <dbReference type="Pfam" id="PF13505"/>
    </source>
</evidence>
<keyword evidence="5" id="KW-1185">Reference proteome</keyword>
<evidence type="ECO:0000256" key="2">
    <source>
        <dbReference type="SAM" id="SignalP"/>
    </source>
</evidence>
<dbReference type="EMBL" id="JBHTLI010000001">
    <property type="protein sequence ID" value="MFD1094360.1"/>
    <property type="molecule type" value="Genomic_DNA"/>
</dbReference>
<name>A0ABW3NMN5_9FLAO</name>